<feature type="non-terminal residue" evidence="1">
    <location>
        <position position="108"/>
    </location>
</feature>
<dbReference type="EMBL" id="JACXVP010000009">
    <property type="protein sequence ID" value="KAG5585391.1"/>
    <property type="molecule type" value="Genomic_DNA"/>
</dbReference>
<reference evidence="1 2" key="1">
    <citation type="submission" date="2020-09" db="EMBL/GenBank/DDBJ databases">
        <title>De no assembly of potato wild relative species, Solanum commersonii.</title>
        <authorList>
            <person name="Cho K."/>
        </authorList>
    </citation>
    <scope>NUCLEOTIDE SEQUENCE [LARGE SCALE GENOMIC DNA]</scope>
    <source>
        <strain evidence="1">LZ3.2</strain>
        <tissue evidence="1">Leaf</tissue>
    </source>
</reference>
<evidence type="ECO:0000313" key="2">
    <source>
        <dbReference type="Proteomes" id="UP000824120"/>
    </source>
</evidence>
<evidence type="ECO:0008006" key="3">
    <source>
        <dbReference type="Google" id="ProtNLM"/>
    </source>
</evidence>
<sequence>RRNTVLHGGSYSRDKVIGDINYIVHNLIRLKFDYITVPNSWLHMVMWLNGFPHPVVCGNAILMGPLEWLIREGLQYCWENNFLNIILESNSLAMVHILNGVWEIYMGV</sequence>
<accession>A0A9J5XCR7</accession>
<dbReference type="OrthoDB" id="1906820at2759"/>
<evidence type="ECO:0000313" key="1">
    <source>
        <dbReference type="EMBL" id="KAG5585391.1"/>
    </source>
</evidence>
<keyword evidence="2" id="KW-1185">Reference proteome</keyword>
<proteinExistence type="predicted"/>
<dbReference type="Proteomes" id="UP000824120">
    <property type="component" value="Chromosome 9"/>
</dbReference>
<protein>
    <recommendedName>
        <fullName evidence="3">RNase H type-1 domain-containing protein</fullName>
    </recommendedName>
</protein>
<gene>
    <name evidence="1" type="ORF">H5410_045825</name>
</gene>
<organism evidence="1 2">
    <name type="scientific">Solanum commersonii</name>
    <name type="common">Commerson's wild potato</name>
    <name type="synonym">Commerson's nightshade</name>
    <dbReference type="NCBI Taxonomy" id="4109"/>
    <lineage>
        <taxon>Eukaryota</taxon>
        <taxon>Viridiplantae</taxon>
        <taxon>Streptophyta</taxon>
        <taxon>Embryophyta</taxon>
        <taxon>Tracheophyta</taxon>
        <taxon>Spermatophyta</taxon>
        <taxon>Magnoliopsida</taxon>
        <taxon>eudicotyledons</taxon>
        <taxon>Gunneridae</taxon>
        <taxon>Pentapetalae</taxon>
        <taxon>asterids</taxon>
        <taxon>lamiids</taxon>
        <taxon>Solanales</taxon>
        <taxon>Solanaceae</taxon>
        <taxon>Solanoideae</taxon>
        <taxon>Solaneae</taxon>
        <taxon>Solanum</taxon>
    </lineage>
</organism>
<name>A0A9J5XCR7_SOLCO</name>
<comment type="caution">
    <text evidence="1">The sequence shown here is derived from an EMBL/GenBank/DDBJ whole genome shotgun (WGS) entry which is preliminary data.</text>
</comment>
<dbReference type="AlphaFoldDB" id="A0A9J5XCR7"/>